<protein>
    <recommendedName>
        <fullName evidence="1">DUF7479 domain-containing protein</fullName>
    </recommendedName>
</protein>
<name>C0QJ30_DESAH</name>
<dbReference type="InterPro" id="IPR055902">
    <property type="entry name" value="DUF7479"/>
</dbReference>
<proteinExistence type="predicted"/>
<dbReference type="AlphaFoldDB" id="C0QJ30"/>
<dbReference type="eggNOG" id="ENOG5033A2R">
    <property type="taxonomic scope" value="Bacteria"/>
</dbReference>
<evidence type="ECO:0000259" key="1">
    <source>
        <dbReference type="Pfam" id="PF24292"/>
    </source>
</evidence>
<dbReference type="NCBIfam" id="NF045645">
    <property type="entry name" value="DVU_1557_fam"/>
    <property type="match status" value="1"/>
</dbReference>
<dbReference type="HOGENOM" id="CLU_202418_0_0_7"/>
<keyword evidence="3" id="KW-1185">Reference proteome</keyword>
<dbReference type="EMBL" id="CP001087">
    <property type="protein sequence ID" value="ACN13820.1"/>
    <property type="molecule type" value="Genomic_DNA"/>
</dbReference>
<evidence type="ECO:0000313" key="2">
    <source>
        <dbReference type="EMBL" id="ACN13820.1"/>
    </source>
</evidence>
<gene>
    <name evidence="2" type="ordered locus">HRM2_07060</name>
</gene>
<organism evidence="2 3">
    <name type="scientific">Desulforapulum autotrophicum (strain ATCC 43914 / DSM 3382 / VKM B-1955 / HRM2)</name>
    <name type="common">Desulfobacterium autotrophicum</name>
    <dbReference type="NCBI Taxonomy" id="177437"/>
    <lineage>
        <taxon>Bacteria</taxon>
        <taxon>Pseudomonadati</taxon>
        <taxon>Thermodesulfobacteriota</taxon>
        <taxon>Desulfobacteria</taxon>
        <taxon>Desulfobacterales</taxon>
        <taxon>Desulfobacteraceae</taxon>
        <taxon>Desulforapulum</taxon>
    </lineage>
</organism>
<reference evidence="2 3" key="1">
    <citation type="journal article" date="2009" name="Environ. Microbiol.">
        <title>Genome sequence of Desulfobacterium autotrophicum HRM2, a marine sulfate reducer oxidizing organic carbon completely to carbon dioxide.</title>
        <authorList>
            <person name="Strittmatter A.W."/>
            <person name="Liesegang H."/>
            <person name="Rabus R."/>
            <person name="Decker I."/>
            <person name="Amann J."/>
            <person name="Andres S."/>
            <person name="Henne A."/>
            <person name="Fricke W.F."/>
            <person name="Martinez-Arias R."/>
            <person name="Bartels D."/>
            <person name="Goesmann A."/>
            <person name="Krause L."/>
            <person name="Puehler A."/>
            <person name="Klenk H.P."/>
            <person name="Richter M."/>
            <person name="Schuler M."/>
            <person name="Gloeckner F.O."/>
            <person name="Meyerdierks A."/>
            <person name="Gottschalk G."/>
            <person name="Amann R."/>
        </authorList>
    </citation>
    <scope>NUCLEOTIDE SEQUENCE [LARGE SCALE GENOMIC DNA]</scope>
    <source>
        <strain evidence="3">ATCC 43914 / DSM 3382 / HRM2</strain>
    </source>
</reference>
<dbReference type="RefSeq" id="WP_012663068.1">
    <property type="nucleotide sequence ID" value="NC_012108.1"/>
</dbReference>
<sequence>MITNLGIRENKDWKCLACDQLLKLDRVTIEYMNGSFTVELPCCPCCGMVLVPEEIAVGKMLEVEKLLEDK</sequence>
<feature type="domain" description="DUF7479" evidence="1">
    <location>
        <begin position="11"/>
        <end position="70"/>
    </location>
</feature>
<dbReference type="STRING" id="177437.HRM2_07060"/>
<dbReference type="Proteomes" id="UP000000442">
    <property type="component" value="Chromosome"/>
</dbReference>
<dbReference type="Pfam" id="PF24292">
    <property type="entry name" value="DUF7479"/>
    <property type="match status" value="1"/>
</dbReference>
<dbReference type="KEGG" id="dat:HRM2_07060"/>
<dbReference type="OrthoDB" id="1753012at2"/>
<accession>C0QJ30</accession>
<evidence type="ECO:0000313" key="3">
    <source>
        <dbReference type="Proteomes" id="UP000000442"/>
    </source>
</evidence>
<dbReference type="InterPro" id="IPR054656">
    <property type="entry name" value="DVU_1557-like"/>
</dbReference>